<comment type="caution">
    <text evidence="2">The sequence shown here is derived from an EMBL/GenBank/DDBJ whole genome shotgun (WGS) entry which is preliminary data.</text>
</comment>
<keyword evidence="3" id="KW-1185">Reference proteome</keyword>
<dbReference type="EMBL" id="BMMW01000007">
    <property type="protein sequence ID" value="GGK69078.1"/>
    <property type="molecule type" value="Genomic_DNA"/>
</dbReference>
<name>A0A917QUG5_9NOCA</name>
<proteinExistence type="predicted"/>
<reference evidence="2" key="2">
    <citation type="submission" date="2020-09" db="EMBL/GenBank/DDBJ databases">
        <authorList>
            <person name="Sun Q."/>
            <person name="Zhou Y."/>
        </authorList>
    </citation>
    <scope>NUCLEOTIDE SEQUENCE</scope>
    <source>
        <strain evidence="2">CGMCC 4.7278</strain>
    </source>
</reference>
<evidence type="ECO:0000313" key="2">
    <source>
        <dbReference type="EMBL" id="GGK69078.1"/>
    </source>
</evidence>
<feature type="region of interest" description="Disordered" evidence="1">
    <location>
        <begin position="23"/>
        <end position="47"/>
    </location>
</feature>
<organism evidence="2 3">
    <name type="scientific">Nocardia camponoti</name>
    <dbReference type="NCBI Taxonomy" id="1616106"/>
    <lineage>
        <taxon>Bacteria</taxon>
        <taxon>Bacillati</taxon>
        <taxon>Actinomycetota</taxon>
        <taxon>Actinomycetes</taxon>
        <taxon>Mycobacteriales</taxon>
        <taxon>Nocardiaceae</taxon>
        <taxon>Nocardia</taxon>
    </lineage>
</organism>
<accession>A0A917QUG5</accession>
<dbReference type="RefSeq" id="WP_188831212.1">
    <property type="nucleotide sequence ID" value="NZ_BMMW01000007.1"/>
</dbReference>
<sequence length="152" mass="17680">MEFETLEEWAQRHGRNLKAVRALAARPDFPAPKRPRPRSGSGTPWQEYDSAELDDWLDRWDAARRPEEVTVPDGTDLDEYRALGAIADLIGRARKTVSQYREHFDAHASYEDRGKRRFYRTGDIIDLLNARLGYGRALDPERDRRRHATSED</sequence>
<gene>
    <name evidence="2" type="ORF">GCM10011591_46520</name>
</gene>
<protein>
    <submittedName>
        <fullName evidence="2">Uncharacterized protein</fullName>
    </submittedName>
</protein>
<evidence type="ECO:0000256" key="1">
    <source>
        <dbReference type="SAM" id="MobiDB-lite"/>
    </source>
</evidence>
<dbReference type="AlphaFoldDB" id="A0A917QUG5"/>
<dbReference type="Proteomes" id="UP000612956">
    <property type="component" value="Unassembled WGS sequence"/>
</dbReference>
<reference evidence="2" key="1">
    <citation type="journal article" date="2014" name="Int. J. Syst. Evol. Microbiol.">
        <title>Complete genome sequence of Corynebacterium casei LMG S-19264T (=DSM 44701T), isolated from a smear-ripened cheese.</title>
        <authorList>
            <consortium name="US DOE Joint Genome Institute (JGI-PGF)"/>
            <person name="Walter F."/>
            <person name="Albersmeier A."/>
            <person name="Kalinowski J."/>
            <person name="Ruckert C."/>
        </authorList>
    </citation>
    <scope>NUCLEOTIDE SEQUENCE</scope>
    <source>
        <strain evidence="2">CGMCC 4.7278</strain>
    </source>
</reference>
<evidence type="ECO:0000313" key="3">
    <source>
        <dbReference type="Proteomes" id="UP000612956"/>
    </source>
</evidence>